<dbReference type="EMBL" id="BMFS01000002">
    <property type="protein sequence ID" value="GGG92827.1"/>
    <property type="molecule type" value="Genomic_DNA"/>
</dbReference>
<dbReference type="Proteomes" id="UP000648722">
    <property type="component" value="Unassembled WGS sequence"/>
</dbReference>
<organism evidence="2 3">
    <name type="scientific">Glycocaulis albus</name>
    <dbReference type="NCBI Taxonomy" id="1382801"/>
    <lineage>
        <taxon>Bacteria</taxon>
        <taxon>Pseudomonadati</taxon>
        <taxon>Pseudomonadota</taxon>
        <taxon>Alphaproteobacteria</taxon>
        <taxon>Maricaulales</taxon>
        <taxon>Maricaulaceae</taxon>
        <taxon>Glycocaulis</taxon>
    </lineage>
</organism>
<dbReference type="InterPro" id="IPR025359">
    <property type="entry name" value="SduA_C"/>
</dbReference>
<dbReference type="Pfam" id="PF14082">
    <property type="entry name" value="SduA_C"/>
    <property type="match status" value="1"/>
</dbReference>
<dbReference type="RefSeq" id="WP_188451010.1">
    <property type="nucleotide sequence ID" value="NZ_BMFS01000002.1"/>
</dbReference>
<proteinExistence type="predicted"/>
<sequence length="205" mass="23388">MFGPFDTRIPFGEIGATADRFEEVLEGAKSERPIQRFFTQSPWVLAAMHPHGNEVFPEFRFGSSYRADFVVLEESSAGTFVELVELESPVASLVTKDGQFAKSVRKALTQVGDWHDWLVRNPGTLTDSIDRGGLGIDELGAVMKTVYVGRRSMISEKFNELRQREFRYSGVQIVTYDRILSWLRKRAEDDQRISGIYRDIKPVFD</sequence>
<keyword evidence="3" id="KW-1185">Reference proteome</keyword>
<name>A0ABQ1XGG6_9PROT</name>
<gene>
    <name evidence="2" type="ORF">GCM10007420_05310</name>
</gene>
<accession>A0ABQ1XGG6</accession>
<evidence type="ECO:0000313" key="3">
    <source>
        <dbReference type="Proteomes" id="UP000648722"/>
    </source>
</evidence>
<reference evidence="3" key="1">
    <citation type="journal article" date="2019" name="Int. J. Syst. Evol. Microbiol.">
        <title>The Global Catalogue of Microorganisms (GCM) 10K type strain sequencing project: providing services to taxonomists for standard genome sequencing and annotation.</title>
        <authorList>
            <consortium name="The Broad Institute Genomics Platform"/>
            <consortium name="The Broad Institute Genome Sequencing Center for Infectious Disease"/>
            <person name="Wu L."/>
            <person name="Ma J."/>
        </authorList>
    </citation>
    <scope>NUCLEOTIDE SEQUENCE [LARGE SCALE GENOMIC DNA]</scope>
    <source>
        <strain evidence="3">CGMCC 1.12766</strain>
    </source>
</reference>
<comment type="caution">
    <text evidence="2">The sequence shown here is derived from an EMBL/GenBank/DDBJ whole genome shotgun (WGS) entry which is preliminary data.</text>
</comment>
<evidence type="ECO:0000313" key="2">
    <source>
        <dbReference type="EMBL" id="GGG92827.1"/>
    </source>
</evidence>
<evidence type="ECO:0000259" key="1">
    <source>
        <dbReference type="Pfam" id="PF14082"/>
    </source>
</evidence>
<protein>
    <recommendedName>
        <fullName evidence="1">Shedu protein SduA C-terminal domain-containing protein</fullName>
    </recommendedName>
</protein>
<feature type="domain" description="Shedu protein SduA C-terminal" evidence="1">
    <location>
        <begin position="29"/>
        <end position="179"/>
    </location>
</feature>